<dbReference type="Gene3D" id="2.60.40.10">
    <property type="entry name" value="Immunoglobulins"/>
    <property type="match status" value="1"/>
</dbReference>
<dbReference type="InterPro" id="IPR008965">
    <property type="entry name" value="CBM2/CBM3_carb-bd_dom_sf"/>
</dbReference>
<evidence type="ECO:0000313" key="8">
    <source>
        <dbReference type="Proteomes" id="UP001339911"/>
    </source>
</evidence>
<keyword evidence="1" id="KW-0378">Hydrolase</keyword>
<proteinExistence type="predicted"/>
<comment type="caution">
    <text evidence="7">The sequence shown here is derived from an EMBL/GenBank/DDBJ whole genome shotgun (WGS) entry which is preliminary data.</text>
</comment>
<feature type="chain" id="PRO_5047141950" evidence="4">
    <location>
        <begin position="27"/>
        <end position="303"/>
    </location>
</feature>
<evidence type="ECO:0000256" key="4">
    <source>
        <dbReference type="SAM" id="SignalP"/>
    </source>
</evidence>
<dbReference type="InterPro" id="IPR001956">
    <property type="entry name" value="CBM3"/>
</dbReference>
<gene>
    <name evidence="7" type="ORF">V1634_02260</name>
</gene>
<sequence>MRARRVTAVSLLAALLSLLAVGVARADDQPRLTAPGVPVVLANEPHALTLTWAPATWASDPAGEDPITYEVRVLIGANVYRNLGSTSATTLTVTDLAPGTEYRIAIGAYAINAYSDNSPEINLRTAYGRAKVSYLNLDWSPTNNQIHYALQIVNTGNEPLDLSYVQVRYHLTFEGGNTDLVLRCDWAALGCDRIRRTLQYFPPPAPPPPPPPGGPSGPPTPSPTVFPPPGTPIPGWVELTIPGAVLAPGASSGPIYLRFHRQSWGAIDERDDRSWRTATGAWIENGRITLDVDGVREFGDTSS</sequence>
<dbReference type="SUPFAM" id="SSF49384">
    <property type="entry name" value="Carbohydrate-binding domain"/>
    <property type="match status" value="1"/>
</dbReference>
<dbReference type="Gene3D" id="2.60.40.710">
    <property type="entry name" value="Endoglucanase-like"/>
    <property type="match status" value="1"/>
</dbReference>
<dbReference type="Pfam" id="PF00942">
    <property type="entry name" value="CBM_3"/>
    <property type="match status" value="1"/>
</dbReference>
<feature type="domain" description="CBM3" evidence="6">
    <location>
        <begin position="126"/>
        <end position="303"/>
    </location>
</feature>
<feature type="region of interest" description="Disordered" evidence="3">
    <location>
        <begin position="200"/>
        <end position="231"/>
    </location>
</feature>
<dbReference type="EMBL" id="JAZGQL010000001">
    <property type="protein sequence ID" value="MEE6305658.1"/>
    <property type="molecule type" value="Genomic_DNA"/>
</dbReference>
<feature type="signal peptide" evidence="4">
    <location>
        <begin position="1"/>
        <end position="26"/>
    </location>
</feature>
<dbReference type="PROSITE" id="PS50853">
    <property type="entry name" value="FN3"/>
    <property type="match status" value="1"/>
</dbReference>
<keyword evidence="1" id="KW-0326">Glycosidase</keyword>
<organism evidence="7 8">
    <name type="scientific">Plantactinospora veratri</name>
    <dbReference type="NCBI Taxonomy" id="1436122"/>
    <lineage>
        <taxon>Bacteria</taxon>
        <taxon>Bacillati</taxon>
        <taxon>Actinomycetota</taxon>
        <taxon>Actinomycetes</taxon>
        <taxon>Micromonosporales</taxon>
        <taxon>Micromonosporaceae</taxon>
        <taxon>Plantactinospora</taxon>
    </lineage>
</organism>
<evidence type="ECO:0000256" key="1">
    <source>
        <dbReference type="ARBA" id="ARBA00023295"/>
    </source>
</evidence>
<name>A0ABU7S6S9_9ACTN</name>
<keyword evidence="8" id="KW-1185">Reference proteome</keyword>
<dbReference type="Proteomes" id="UP001339911">
    <property type="component" value="Unassembled WGS sequence"/>
</dbReference>
<keyword evidence="2" id="KW-0624">Polysaccharide degradation</keyword>
<protein>
    <submittedName>
        <fullName evidence="7">Cellulose binding domain-containing protein</fullName>
    </submittedName>
</protein>
<dbReference type="RefSeq" id="WP_331206019.1">
    <property type="nucleotide sequence ID" value="NZ_JAZGQL010000001.1"/>
</dbReference>
<evidence type="ECO:0000259" key="5">
    <source>
        <dbReference type="PROSITE" id="PS50853"/>
    </source>
</evidence>
<accession>A0ABU7S6S9</accession>
<dbReference type="SMART" id="SM01067">
    <property type="entry name" value="CBM_3"/>
    <property type="match status" value="1"/>
</dbReference>
<dbReference type="SMART" id="SM00060">
    <property type="entry name" value="FN3"/>
    <property type="match status" value="1"/>
</dbReference>
<evidence type="ECO:0000259" key="6">
    <source>
        <dbReference type="PROSITE" id="PS51172"/>
    </source>
</evidence>
<dbReference type="InterPro" id="IPR036966">
    <property type="entry name" value="CBM3_sf"/>
</dbReference>
<keyword evidence="2" id="KW-0119">Carbohydrate metabolism</keyword>
<dbReference type="SUPFAM" id="SSF49265">
    <property type="entry name" value="Fibronectin type III"/>
    <property type="match status" value="1"/>
</dbReference>
<dbReference type="InterPro" id="IPR003961">
    <property type="entry name" value="FN3_dom"/>
</dbReference>
<dbReference type="InterPro" id="IPR013783">
    <property type="entry name" value="Ig-like_fold"/>
</dbReference>
<dbReference type="PROSITE" id="PS51172">
    <property type="entry name" value="CBM3"/>
    <property type="match status" value="1"/>
</dbReference>
<evidence type="ECO:0000256" key="3">
    <source>
        <dbReference type="SAM" id="MobiDB-lite"/>
    </source>
</evidence>
<keyword evidence="4" id="KW-0732">Signal</keyword>
<feature type="compositionally biased region" description="Pro residues" evidence="3">
    <location>
        <begin position="201"/>
        <end position="231"/>
    </location>
</feature>
<dbReference type="CDD" id="cd00063">
    <property type="entry name" value="FN3"/>
    <property type="match status" value="1"/>
</dbReference>
<evidence type="ECO:0000313" key="7">
    <source>
        <dbReference type="EMBL" id="MEE6305658.1"/>
    </source>
</evidence>
<dbReference type="InterPro" id="IPR036116">
    <property type="entry name" value="FN3_sf"/>
</dbReference>
<evidence type="ECO:0000256" key="2">
    <source>
        <dbReference type="ARBA" id="ARBA00023326"/>
    </source>
</evidence>
<reference evidence="7 8" key="1">
    <citation type="submission" date="2024-01" db="EMBL/GenBank/DDBJ databases">
        <title>Genome insights into Plantactinospora veratri sp. nov.</title>
        <authorList>
            <person name="Wang L."/>
        </authorList>
    </citation>
    <scope>NUCLEOTIDE SEQUENCE [LARGE SCALE GENOMIC DNA]</scope>
    <source>
        <strain evidence="7 8">NEAU-FHS4</strain>
    </source>
</reference>
<feature type="domain" description="Fibronectin type-III" evidence="5">
    <location>
        <begin position="34"/>
        <end position="128"/>
    </location>
</feature>
<dbReference type="Pfam" id="PF00041">
    <property type="entry name" value="fn3"/>
    <property type="match status" value="1"/>
</dbReference>